<name>A0A1Y1XGD3_9FUNG</name>
<protein>
    <submittedName>
        <fullName evidence="2">Uncharacterized protein</fullName>
    </submittedName>
</protein>
<organism evidence="2 3">
    <name type="scientific">Anaeromyces robustus</name>
    <dbReference type="NCBI Taxonomy" id="1754192"/>
    <lineage>
        <taxon>Eukaryota</taxon>
        <taxon>Fungi</taxon>
        <taxon>Fungi incertae sedis</taxon>
        <taxon>Chytridiomycota</taxon>
        <taxon>Chytridiomycota incertae sedis</taxon>
        <taxon>Neocallimastigomycetes</taxon>
        <taxon>Neocallimastigales</taxon>
        <taxon>Neocallimastigaceae</taxon>
        <taxon>Anaeromyces</taxon>
    </lineage>
</organism>
<dbReference type="AlphaFoldDB" id="A0A1Y1XGD3"/>
<accession>A0A1Y1XGD3</accession>
<reference evidence="2 3" key="1">
    <citation type="submission" date="2016-08" db="EMBL/GenBank/DDBJ databases">
        <title>A Parts List for Fungal Cellulosomes Revealed by Comparative Genomics.</title>
        <authorList>
            <consortium name="DOE Joint Genome Institute"/>
            <person name="Haitjema C.H."/>
            <person name="Gilmore S.P."/>
            <person name="Henske J.K."/>
            <person name="Solomon K.V."/>
            <person name="De Groot R."/>
            <person name="Kuo A."/>
            <person name="Mondo S.J."/>
            <person name="Salamov A.A."/>
            <person name="Labutti K."/>
            <person name="Zhao Z."/>
            <person name="Chiniquy J."/>
            <person name="Barry K."/>
            <person name="Brewer H.M."/>
            <person name="Purvine S.O."/>
            <person name="Wright A.T."/>
            <person name="Boxma B."/>
            <person name="Van Alen T."/>
            <person name="Hackstein J.H."/>
            <person name="Baker S.E."/>
            <person name="Grigoriev I.V."/>
            <person name="O'Malley M.A."/>
        </authorList>
    </citation>
    <scope>NUCLEOTIDE SEQUENCE [LARGE SCALE GENOMIC DNA]</scope>
    <source>
        <strain evidence="2 3">S4</strain>
    </source>
</reference>
<comment type="caution">
    <text evidence="2">The sequence shown here is derived from an EMBL/GenBank/DDBJ whole genome shotgun (WGS) entry which is preliminary data.</text>
</comment>
<dbReference type="Proteomes" id="UP000193944">
    <property type="component" value="Unassembled WGS sequence"/>
</dbReference>
<dbReference type="EMBL" id="MCFG01000046">
    <property type="protein sequence ID" value="ORX84773.1"/>
    <property type="molecule type" value="Genomic_DNA"/>
</dbReference>
<sequence>MKKKLEKKKGKKDEEKLDNEITDRDGKLNDKITDRDGKLNEDLEIIVTGYKVENEFEKKNDRINLNNELNICLNGDNFEVWHNIVMDTLYIKKLNKYAEKDIVKELKENGRTEEEINKATVTVSTDAGNMYIHKQ</sequence>
<feature type="region of interest" description="Disordered" evidence="1">
    <location>
        <begin position="1"/>
        <end position="33"/>
    </location>
</feature>
<feature type="compositionally biased region" description="Basic and acidic residues" evidence="1">
    <location>
        <begin position="11"/>
        <end position="33"/>
    </location>
</feature>
<evidence type="ECO:0000256" key="1">
    <source>
        <dbReference type="SAM" id="MobiDB-lite"/>
    </source>
</evidence>
<gene>
    <name evidence="2" type="ORF">BCR32DRAFT_291143</name>
</gene>
<proteinExistence type="predicted"/>
<evidence type="ECO:0000313" key="3">
    <source>
        <dbReference type="Proteomes" id="UP000193944"/>
    </source>
</evidence>
<keyword evidence="3" id="KW-1185">Reference proteome</keyword>
<evidence type="ECO:0000313" key="2">
    <source>
        <dbReference type="EMBL" id="ORX84773.1"/>
    </source>
</evidence>
<feature type="compositionally biased region" description="Basic residues" evidence="1">
    <location>
        <begin position="1"/>
        <end position="10"/>
    </location>
</feature>
<reference evidence="2 3" key="2">
    <citation type="submission" date="2016-08" db="EMBL/GenBank/DDBJ databases">
        <title>Pervasive Adenine N6-methylation of Active Genes in Fungi.</title>
        <authorList>
            <consortium name="DOE Joint Genome Institute"/>
            <person name="Mondo S.J."/>
            <person name="Dannebaum R.O."/>
            <person name="Kuo R.C."/>
            <person name="Labutti K."/>
            <person name="Haridas S."/>
            <person name="Kuo A."/>
            <person name="Salamov A."/>
            <person name="Ahrendt S.R."/>
            <person name="Lipzen A."/>
            <person name="Sullivan W."/>
            <person name="Andreopoulos W.B."/>
            <person name="Clum A."/>
            <person name="Lindquist E."/>
            <person name="Daum C."/>
            <person name="Ramamoorthy G.K."/>
            <person name="Gryganskyi A."/>
            <person name="Culley D."/>
            <person name="Magnuson J.K."/>
            <person name="James T.Y."/>
            <person name="O'Malley M.A."/>
            <person name="Stajich J.E."/>
            <person name="Spatafora J.W."/>
            <person name="Visel A."/>
            <person name="Grigoriev I.V."/>
        </authorList>
    </citation>
    <scope>NUCLEOTIDE SEQUENCE [LARGE SCALE GENOMIC DNA]</scope>
    <source>
        <strain evidence="2 3">S4</strain>
    </source>
</reference>